<evidence type="ECO:0000256" key="4">
    <source>
        <dbReference type="ARBA" id="ARBA00023136"/>
    </source>
</evidence>
<accession>A0A2R6P638</accession>
<feature type="region of interest" description="Disordered" evidence="6">
    <location>
        <begin position="462"/>
        <end position="484"/>
    </location>
</feature>
<feature type="region of interest" description="Disordered" evidence="6">
    <location>
        <begin position="286"/>
        <end position="307"/>
    </location>
</feature>
<feature type="compositionally biased region" description="Polar residues" evidence="6">
    <location>
        <begin position="290"/>
        <end position="302"/>
    </location>
</feature>
<feature type="region of interest" description="Disordered" evidence="6">
    <location>
        <begin position="496"/>
        <end position="559"/>
    </location>
</feature>
<feature type="transmembrane region" description="Helical" evidence="7">
    <location>
        <begin position="21"/>
        <end position="45"/>
    </location>
</feature>
<feature type="compositionally biased region" description="Basic and acidic residues" evidence="6">
    <location>
        <begin position="467"/>
        <end position="484"/>
    </location>
</feature>
<dbReference type="GO" id="GO:0080115">
    <property type="term" value="F:myosin XI tail binding"/>
    <property type="evidence" value="ECO:0007669"/>
    <property type="project" value="UniProtKB-ARBA"/>
</dbReference>
<dbReference type="OMA" id="EWFLMFL"/>
<dbReference type="CDD" id="cd22249">
    <property type="entry name" value="UDM1_RNF168_RNF169-like"/>
    <property type="match status" value="1"/>
</dbReference>
<dbReference type="EMBL" id="NKQK01000028">
    <property type="protein sequence ID" value="PSR86111.1"/>
    <property type="molecule type" value="Genomic_DNA"/>
</dbReference>
<evidence type="ECO:0000256" key="7">
    <source>
        <dbReference type="SAM" id="Phobius"/>
    </source>
</evidence>
<keyword evidence="2 7" id="KW-0812">Transmembrane</keyword>
<evidence type="ECO:0000256" key="2">
    <source>
        <dbReference type="ARBA" id="ARBA00022692"/>
    </source>
</evidence>
<feature type="compositionally biased region" description="Basic and acidic residues" evidence="6">
    <location>
        <begin position="538"/>
        <end position="550"/>
    </location>
</feature>
<feature type="domain" description="GTD-binding" evidence="8">
    <location>
        <begin position="567"/>
        <end position="665"/>
    </location>
</feature>
<feature type="coiled-coil region" evidence="5">
    <location>
        <begin position="573"/>
        <end position="667"/>
    </location>
</feature>
<evidence type="ECO:0000313" key="10">
    <source>
        <dbReference type="Proteomes" id="UP000241394"/>
    </source>
</evidence>
<evidence type="ECO:0000259" key="8">
    <source>
        <dbReference type="PROSITE" id="PS51775"/>
    </source>
</evidence>
<feature type="region of interest" description="Disordered" evidence="6">
    <location>
        <begin position="182"/>
        <end position="211"/>
    </location>
</feature>
<dbReference type="Proteomes" id="UP000241394">
    <property type="component" value="Chromosome LG28"/>
</dbReference>
<dbReference type="GO" id="GO:0016020">
    <property type="term" value="C:membrane"/>
    <property type="evidence" value="ECO:0007669"/>
    <property type="project" value="UniProtKB-SubCell"/>
</dbReference>
<evidence type="ECO:0000256" key="3">
    <source>
        <dbReference type="ARBA" id="ARBA00022989"/>
    </source>
</evidence>
<organism evidence="9 10">
    <name type="scientific">Actinidia chinensis var. chinensis</name>
    <name type="common">Chinese soft-hair kiwi</name>
    <dbReference type="NCBI Taxonomy" id="1590841"/>
    <lineage>
        <taxon>Eukaryota</taxon>
        <taxon>Viridiplantae</taxon>
        <taxon>Streptophyta</taxon>
        <taxon>Embryophyta</taxon>
        <taxon>Tracheophyta</taxon>
        <taxon>Spermatophyta</taxon>
        <taxon>Magnoliopsida</taxon>
        <taxon>eudicotyledons</taxon>
        <taxon>Gunneridae</taxon>
        <taxon>Pentapetalae</taxon>
        <taxon>asterids</taxon>
        <taxon>Ericales</taxon>
        <taxon>Actinidiaceae</taxon>
        <taxon>Actinidia</taxon>
    </lineage>
</organism>
<dbReference type="STRING" id="1590841.A0A2R6P638"/>
<feature type="compositionally biased region" description="Basic and acidic residues" evidence="6">
    <location>
        <begin position="807"/>
        <end position="817"/>
    </location>
</feature>
<feature type="compositionally biased region" description="Polar residues" evidence="6">
    <location>
        <begin position="782"/>
        <end position="796"/>
    </location>
</feature>
<gene>
    <name evidence="9" type="ORF">CEY00_Acc31747</name>
</gene>
<dbReference type="AlphaFoldDB" id="A0A2R6P638"/>
<dbReference type="InterPro" id="IPR007656">
    <property type="entry name" value="GTD-bd"/>
</dbReference>
<reference evidence="9 10" key="1">
    <citation type="submission" date="2017-07" db="EMBL/GenBank/DDBJ databases">
        <title>An improved, manually edited Actinidia chinensis var. chinensis (kiwifruit) genome highlights the challenges associated with draft genomes and gene prediction in plants.</title>
        <authorList>
            <person name="Pilkington S."/>
            <person name="Crowhurst R."/>
            <person name="Hilario E."/>
            <person name="Nardozza S."/>
            <person name="Fraser L."/>
            <person name="Peng Y."/>
            <person name="Gunaseelan K."/>
            <person name="Simpson R."/>
            <person name="Tahir J."/>
            <person name="Deroles S."/>
            <person name="Templeton K."/>
            <person name="Luo Z."/>
            <person name="Davy M."/>
            <person name="Cheng C."/>
            <person name="Mcneilage M."/>
            <person name="Scaglione D."/>
            <person name="Liu Y."/>
            <person name="Zhang Q."/>
            <person name="Datson P."/>
            <person name="De Silva N."/>
            <person name="Gardiner S."/>
            <person name="Bassett H."/>
            <person name="Chagne D."/>
            <person name="Mccallum J."/>
            <person name="Dzierzon H."/>
            <person name="Deng C."/>
            <person name="Wang Y.-Y."/>
            <person name="Barron N."/>
            <person name="Manako K."/>
            <person name="Bowen J."/>
            <person name="Foster T."/>
            <person name="Erridge Z."/>
            <person name="Tiffin H."/>
            <person name="Waite C."/>
            <person name="Davies K."/>
            <person name="Grierson E."/>
            <person name="Laing W."/>
            <person name="Kirk R."/>
            <person name="Chen X."/>
            <person name="Wood M."/>
            <person name="Montefiori M."/>
            <person name="Brummell D."/>
            <person name="Schwinn K."/>
            <person name="Catanach A."/>
            <person name="Fullerton C."/>
            <person name="Li D."/>
            <person name="Meiyalaghan S."/>
            <person name="Nieuwenhuizen N."/>
            <person name="Read N."/>
            <person name="Prakash R."/>
            <person name="Hunter D."/>
            <person name="Zhang H."/>
            <person name="Mckenzie M."/>
            <person name="Knabel M."/>
            <person name="Harris A."/>
            <person name="Allan A."/>
            <person name="Chen A."/>
            <person name="Janssen B."/>
            <person name="Plunkett B."/>
            <person name="Dwamena C."/>
            <person name="Voogd C."/>
            <person name="Leif D."/>
            <person name="Lafferty D."/>
            <person name="Souleyre E."/>
            <person name="Varkonyi-Gasic E."/>
            <person name="Gambi F."/>
            <person name="Hanley J."/>
            <person name="Yao J.-L."/>
            <person name="Cheung J."/>
            <person name="David K."/>
            <person name="Warren B."/>
            <person name="Marsh K."/>
            <person name="Snowden K."/>
            <person name="Lin-Wang K."/>
            <person name="Brian L."/>
            <person name="Martinez-Sanchez M."/>
            <person name="Wang M."/>
            <person name="Ileperuma N."/>
            <person name="Macnee N."/>
            <person name="Campin R."/>
            <person name="Mcatee P."/>
            <person name="Drummond R."/>
            <person name="Espley R."/>
            <person name="Ireland H."/>
            <person name="Wu R."/>
            <person name="Atkinson R."/>
            <person name="Karunairetnam S."/>
            <person name="Bulley S."/>
            <person name="Chunkath S."/>
            <person name="Hanley Z."/>
            <person name="Storey R."/>
            <person name="Thrimawithana A."/>
            <person name="Thomson S."/>
            <person name="David C."/>
            <person name="Testolin R."/>
        </authorList>
    </citation>
    <scope>NUCLEOTIDE SEQUENCE [LARGE SCALE GENOMIC DNA]</scope>
    <source>
        <strain evidence="10">cv. Red5</strain>
        <tissue evidence="9">Young leaf</tissue>
    </source>
</reference>
<reference evidence="10" key="2">
    <citation type="journal article" date="2018" name="BMC Genomics">
        <title>A manually annotated Actinidia chinensis var. chinensis (kiwifruit) genome highlights the challenges associated with draft genomes and gene prediction in plants.</title>
        <authorList>
            <person name="Pilkington S.M."/>
            <person name="Crowhurst R."/>
            <person name="Hilario E."/>
            <person name="Nardozza S."/>
            <person name="Fraser L."/>
            <person name="Peng Y."/>
            <person name="Gunaseelan K."/>
            <person name="Simpson R."/>
            <person name="Tahir J."/>
            <person name="Deroles S.C."/>
            <person name="Templeton K."/>
            <person name="Luo Z."/>
            <person name="Davy M."/>
            <person name="Cheng C."/>
            <person name="McNeilage M."/>
            <person name="Scaglione D."/>
            <person name="Liu Y."/>
            <person name="Zhang Q."/>
            <person name="Datson P."/>
            <person name="De Silva N."/>
            <person name="Gardiner S.E."/>
            <person name="Bassett H."/>
            <person name="Chagne D."/>
            <person name="McCallum J."/>
            <person name="Dzierzon H."/>
            <person name="Deng C."/>
            <person name="Wang Y.Y."/>
            <person name="Barron L."/>
            <person name="Manako K."/>
            <person name="Bowen J."/>
            <person name="Foster T.M."/>
            <person name="Erridge Z.A."/>
            <person name="Tiffin H."/>
            <person name="Waite C.N."/>
            <person name="Davies K.M."/>
            <person name="Grierson E.P."/>
            <person name="Laing W.A."/>
            <person name="Kirk R."/>
            <person name="Chen X."/>
            <person name="Wood M."/>
            <person name="Montefiori M."/>
            <person name="Brummell D.A."/>
            <person name="Schwinn K.E."/>
            <person name="Catanach A."/>
            <person name="Fullerton C."/>
            <person name="Li D."/>
            <person name="Meiyalaghan S."/>
            <person name="Nieuwenhuizen N."/>
            <person name="Read N."/>
            <person name="Prakash R."/>
            <person name="Hunter D."/>
            <person name="Zhang H."/>
            <person name="McKenzie M."/>
            <person name="Knabel M."/>
            <person name="Harris A."/>
            <person name="Allan A.C."/>
            <person name="Gleave A."/>
            <person name="Chen A."/>
            <person name="Janssen B.J."/>
            <person name="Plunkett B."/>
            <person name="Ampomah-Dwamena C."/>
            <person name="Voogd C."/>
            <person name="Leif D."/>
            <person name="Lafferty D."/>
            <person name="Souleyre E.J.F."/>
            <person name="Varkonyi-Gasic E."/>
            <person name="Gambi F."/>
            <person name="Hanley J."/>
            <person name="Yao J.L."/>
            <person name="Cheung J."/>
            <person name="David K.M."/>
            <person name="Warren B."/>
            <person name="Marsh K."/>
            <person name="Snowden K.C."/>
            <person name="Lin-Wang K."/>
            <person name="Brian L."/>
            <person name="Martinez-Sanchez M."/>
            <person name="Wang M."/>
            <person name="Ileperuma N."/>
            <person name="Macnee N."/>
            <person name="Campin R."/>
            <person name="McAtee P."/>
            <person name="Drummond R.S.M."/>
            <person name="Espley R.V."/>
            <person name="Ireland H.S."/>
            <person name="Wu R."/>
            <person name="Atkinson R.G."/>
            <person name="Karunairetnam S."/>
            <person name="Bulley S."/>
            <person name="Chunkath S."/>
            <person name="Hanley Z."/>
            <person name="Storey R."/>
            <person name="Thrimawithana A.H."/>
            <person name="Thomson S."/>
            <person name="David C."/>
            <person name="Testolin R."/>
            <person name="Huang H."/>
            <person name="Hellens R.P."/>
            <person name="Schaffer R.J."/>
        </authorList>
    </citation>
    <scope>NUCLEOTIDE SEQUENCE [LARGE SCALE GENOMIC DNA]</scope>
    <source>
        <strain evidence="10">cv. Red5</strain>
    </source>
</reference>
<keyword evidence="10" id="KW-1185">Reference proteome</keyword>
<dbReference type="PROSITE" id="PS51775">
    <property type="entry name" value="GTD_BINDING"/>
    <property type="match status" value="1"/>
</dbReference>
<evidence type="ECO:0000256" key="5">
    <source>
        <dbReference type="SAM" id="Coils"/>
    </source>
</evidence>
<feature type="compositionally biased region" description="Polar residues" evidence="6">
    <location>
        <begin position="506"/>
        <end position="520"/>
    </location>
</feature>
<comment type="subcellular location">
    <subcellularLocation>
        <location evidence="1">Membrane</location>
        <topology evidence="1">Single-pass membrane protein</topology>
    </subcellularLocation>
</comment>
<dbReference type="InParanoid" id="A0A2R6P638"/>
<feature type="region of interest" description="Disordered" evidence="6">
    <location>
        <begin position="744"/>
        <end position="824"/>
    </location>
</feature>
<name>A0A2R6P638_ACTCC</name>
<evidence type="ECO:0000256" key="1">
    <source>
        <dbReference type="ARBA" id="ARBA00004167"/>
    </source>
</evidence>
<evidence type="ECO:0000256" key="6">
    <source>
        <dbReference type="SAM" id="MobiDB-lite"/>
    </source>
</evidence>
<dbReference type="Pfam" id="PF04576">
    <property type="entry name" value="Zein-binding"/>
    <property type="match status" value="1"/>
</dbReference>
<comment type="caution">
    <text evidence="9">The sequence shown here is derived from an EMBL/GenBank/DDBJ whole genome shotgun (WGS) entry which is preliminary data.</text>
</comment>
<dbReference type="OrthoDB" id="1047602at2759"/>
<dbReference type="PANTHER" id="PTHR31448:SF39">
    <property type="entry name" value="MYOSIN-BINDING PROTEIN 4-RELATED"/>
    <property type="match status" value="1"/>
</dbReference>
<dbReference type="InterPro" id="IPR039306">
    <property type="entry name" value="MYOB"/>
</dbReference>
<dbReference type="Gramene" id="PSR86111">
    <property type="protein sequence ID" value="PSR86111"/>
    <property type="gene ID" value="CEY00_Acc31747"/>
</dbReference>
<dbReference type="PANTHER" id="PTHR31448">
    <property type="entry name" value="MYOSIN-BINDING PROTEIN 2"/>
    <property type="match status" value="1"/>
</dbReference>
<feature type="compositionally biased region" description="Polar residues" evidence="6">
    <location>
        <begin position="755"/>
        <end position="764"/>
    </location>
</feature>
<evidence type="ECO:0000313" key="9">
    <source>
        <dbReference type="EMBL" id="PSR86111.1"/>
    </source>
</evidence>
<keyword evidence="5" id="KW-0175">Coiled coil</keyword>
<keyword evidence="3 7" id="KW-1133">Transmembrane helix</keyword>
<proteinExistence type="predicted"/>
<keyword evidence="4 7" id="KW-0472">Membrane</keyword>
<sequence>MAVKHTTSVNVKRDLRGFMHILSSMAAEWLLIFLLFIDAALSYLLTKFAHYCELQTPCLLCSRLDHIFGNEKPEFYRSLLCSNHRIEISSLISCHIHGKLADAPAMCEECLMSVKKQNKTKSESYGLLVGKLGVNLSQCVFSSPFLNKNIIPGSLSTWTCSCCNKIWKGRSNAQRFLQLPVGVGSTKPSTKPPLPRLSSRGRLSHRDSFKQKRDKILGPVAPCRLGNTGVDSLSHVGYTELKINSDSDSDSEFPFSDDDARASVIRENPDLKEVLVVQCSSGVLPKAHSDNLTPAKQTQQASDPGPSLLDQCIQLDASNPRDVDSLPSDDVFGHGLGELNWERANPKPYHASLSELISPDDVPLSSTIINVSDVVPASKPNGTLPHNSTLFMLSELVLPNVIPPSSDVMEIPVGVSPEKLDINGTRGTVHKSAIQHVEVSTLMNITTVAGFKTDHVMNDTAPSISNDVDRSEECKLSDGNKEREVSGMLAELPVRSNSAKVHAHGISTSLDDTSPRLQHGQQDELKRTDAASSNGIGELEKSPSLERNDSGYESLDGSSVGEIEGEGIVDRLKRQVEHDRRSMGALYKELEEERNASEIAANQAMAMITRLQEEKASLHMEALQYLRMMEEQAEYDMEALQKANDLLAEKEKEVQDLEAEIEFYRINYPDEQMAKSLTGETSNSNIDDMRFENNGVPHIKNIPKMSEGSDTHKDIKTLLLDFEGEKLYISQCLKKLERNLHQVSSNRAPDGVKNPTKSLTSGETQTDHKKEENGLLMPKDASASNASLSTLEGSSDSIEDNSCVIKENNRVDSDRQESSINSGETDLIGVENHILDLDGRLEALEADRGLLEHAVYSLRNGSDGLQFIKEISHQLQELRRFQIEKRCSSVL</sequence>
<protein>
    <submittedName>
        <fullName evidence="9">Myosin-binding protein 4</fullName>
    </submittedName>
</protein>